<gene>
    <name evidence="2" type="ORF">GCM10009754_44470</name>
</gene>
<sequence length="328" mass="35146">MTVPDWPSDHQVLDTAEKLGAKIIDLLNDAGGDAWPGSPGIAGSPGDTIVRSLHHDALDVLSLDPQKISDEFERMQTVCRSMSPTKSSDLIDAFRSIDYSVQDWQGDGARAFQRQVSMIQGFIGQQSEYTLATIRSLVVLLGISVHARRDYCALAQATMAAADKAMKLSEEADTKYAIGLGASLVGALAGIGFGGTILSTTVGAIISMSGSTVQKTVDDATYKDVVKGYTGGRSQIMDAFKAGIGDAKNIIAKARDEMSREKNELFAPMSPVIDVTKPEFHYSTFYSAARDVAQFDGKVSSEKDKMPGNARPEGVSKPKSLLQQRLDG</sequence>
<name>A0ABN2RDJ4_9PSEU</name>
<accession>A0ABN2RDJ4</accession>
<comment type="caution">
    <text evidence="2">The sequence shown here is derived from an EMBL/GenBank/DDBJ whole genome shotgun (WGS) entry which is preliminary data.</text>
</comment>
<dbReference type="Proteomes" id="UP001501116">
    <property type="component" value="Unassembled WGS sequence"/>
</dbReference>
<evidence type="ECO:0000313" key="2">
    <source>
        <dbReference type="EMBL" id="GAA1967018.1"/>
    </source>
</evidence>
<feature type="region of interest" description="Disordered" evidence="1">
    <location>
        <begin position="298"/>
        <end position="328"/>
    </location>
</feature>
<keyword evidence="3" id="KW-1185">Reference proteome</keyword>
<dbReference type="RefSeq" id="WP_344421862.1">
    <property type="nucleotide sequence ID" value="NZ_BAAANN010000017.1"/>
</dbReference>
<dbReference type="EMBL" id="BAAANN010000017">
    <property type="protein sequence ID" value="GAA1967018.1"/>
    <property type="molecule type" value="Genomic_DNA"/>
</dbReference>
<reference evidence="2 3" key="1">
    <citation type="journal article" date="2019" name="Int. J. Syst. Evol. Microbiol.">
        <title>The Global Catalogue of Microorganisms (GCM) 10K type strain sequencing project: providing services to taxonomists for standard genome sequencing and annotation.</title>
        <authorList>
            <consortium name="The Broad Institute Genomics Platform"/>
            <consortium name="The Broad Institute Genome Sequencing Center for Infectious Disease"/>
            <person name="Wu L."/>
            <person name="Ma J."/>
        </authorList>
    </citation>
    <scope>NUCLEOTIDE SEQUENCE [LARGE SCALE GENOMIC DNA]</scope>
    <source>
        <strain evidence="2 3">JCM 14545</strain>
    </source>
</reference>
<protein>
    <submittedName>
        <fullName evidence="2">Uncharacterized protein</fullName>
    </submittedName>
</protein>
<evidence type="ECO:0000313" key="3">
    <source>
        <dbReference type="Proteomes" id="UP001501116"/>
    </source>
</evidence>
<proteinExistence type="predicted"/>
<organism evidence="2 3">
    <name type="scientific">Amycolatopsis minnesotensis</name>
    <dbReference type="NCBI Taxonomy" id="337894"/>
    <lineage>
        <taxon>Bacteria</taxon>
        <taxon>Bacillati</taxon>
        <taxon>Actinomycetota</taxon>
        <taxon>Actinomycetes</taxon>
        <taxon>Pseudonocardiales</taxon>
        <taxon>Pseudonocardiaceae</taxon>
        <taxon>Amycolatopsis</taxon>
    </lineage>
</organism>
<evidence type="ECO:0000256" key="1">
    <source>
        <dbReference type="SAM" id="MobiDB-lite"/>
    </source>
</evidence>